<evidence type="ECO:0000313" key="5">
    <source>
        <dbReference type="EMBL" id="KAK9826347.1"/>
    </source>
</evidence>
<comment type="cofactor">
    <cofactor evidence="1">
        <name>Mn(2+)</name>
        <dbReference type="ChEBI" id="CHEBI:29035"/>
    </cofactor>
</comment>
<protein>
    <recommendedName>
        <fullName evidence="4">Nudix hydrolase domain-containing protein</fullName>
    </recommendedName>
</protein>
<dbReference type="GO" id="GO:0019693">
    <property type="term" value="P:ribose phosphate metabolic process"/>
    <property type="evidence" value="ECO:0007669"/>
    <property type="project" value="TreeGrafter"/>
</dbReference>
<gene>
    <name evidence="5" type="ORF">WJX74_011009</name>
</gene>
<name>A0AAW1QXZ0_9CHLO</name>
<evidence type="ECO:0000256" key="3">
    <source>
        <dbReference type="RuleBase" id="RU003476"/>
    </source>
</evidence>
<evidence type="ECO:0000313" key="6">
    <source>
        <dbReference type="Proteomes" id="UP001438707"/>
    </source>
</evidence>
<dbReference type="InterPro" id="IPR020476">
    <property type="entry name" value="Nudix_hydrolase"/>
</dbReference>
<dbReference type="InterPro" id="IPR015797">
    <property type="entry name" value="NUDIX_hydrolase-like_dom_sf"/>
</dbReference>
<sequence length="210" mass="23469">MSQPRPGYRKNVGVCLVNRQGLVLAGRRPKVDTPWQLPQGGIDEGESPGEAAARELQEETGISQASIISQAQCWLDYDFPAGHRGWGNFPGQTQMWFLMLYHGDGSDINLNQHDPPEFDSFQWMSLQELPSQVVPFKRKIYEELAKQFVPFAPCAQRLIFDGQNPSSLWQAFTAHLAAAAQTAKPLRALSHNLQQLSRPAATNQQRLISS</sequence>
<dbReference type="InterPro" id="IPR022927">
    <property type="entry name" value="RppH"/>
</dbReference>
<dbReference type="GO" id="GO:0006753">
    <property type="term" value="P:nucleoside phosphate metabolic process"/>
    <property type="evidence" value="ECO:0007669"/>
    <property type="project" value="TreeGrafter"/>
</dbReference>
<comment type="caution">
    <text evidence="5">The sequence shown here is derived from an EMBL/GenBank/DDBJ whole genome shotgun (WGS) entry which is preliminary data.</text>
</comment>
<dbReference type="NCBIfam" id="NF001938">
    <property type="entry name" value="PRK00714.1-5"/>
    <property type="match status" value="1"/>
</dbReference>
<dbReference type="PROSITE" id="PS00893">
    <property type="entry name" value="NUDIX_BOX"/>
    <property type="match status" value="1"/>
</dbReference>
<dbReference type="Gene3D" id="3.90.79.10">
    <property type="entry name" value="Nucleoside Triphosphate Pyrophosphohydrolase"/>
    <property type="match status" value="1"/>
</dbReference>
<accession>A0AAW1QXZ0</accession>
<dbReference type="SUPFAM" id="SSF55811">
    <property type="entry name" value="Nudix"/>
    <property type="match status" value="1"/>
</dbReference>
<dbReference type="PANTHER" id="PTHR11839">
    <property type="entry name" value="UDP/ADP-SUGAR PYROPHOSPHATASE"/>
    <property type="match status" value="1"/>
</dbReference>
<evidence type="ECO:0000256" key="2">
    <source>
        <dbReference type="ARBA" id="ARBA00022801"/>
    </source>
</evidence>
<organism evidence="5 6">
    <name type="scientific">Apatococcus lobatus</name>
    <dbReference type="NCBI Taxonomy" id="904363"/>
    <lineage>
        <taxon>Eukaryota</taxon>
        <taxon>Viridiplantae</taxon>
        <taxon>Chlorophyta</taxon>
        <taxon>core chlorophytes</taxon>
        <taxon>Trebouxiophyceae</taxon>
        <taxon>Chlorellales</taxon>
        <taxon>Chlorellaceae</taxon>
        <taxon>Apatococcus</taxon>
    </lineage>
</organism>
<dbReference type="EMBL" id="JALJOS010000021">
    <property type="protein sequence ID" value="KAK9826347.1"/>
    <property type="molecule type" value="Genomic_DNA"/>
</dbReference>
<evidence type="ECO:0000259" key="4">
    <source>
        <dbReference type="PROSITE" id="PS51462"/>
    </source>
</evidence>
<dbReference type="CDD" id="cd03671">
    <property type="entry name" value="NUDIX_Ap4A_hydrolase_plant_like"/>
    <property type="match status" value="1"/>
</dbReference>
<feature type="domain" description="Nudix hydrolase" evidence="4">
    <location>
        <begin position="7"/>
        <end position="146"/>
    </location>
</feature>
<dbReference type="InterPro" id="IPR020084">
    <property type="entry name" value="NUDIX_hydrolase_CS"/>
</dbReference>
<dbReference type="Proteomes" id="UP001438707">
    <property type="component" value="Unassembled WGS sequence"/>
</dbReference>
<keyword evidence="2 3" id="KW-0378">Hydrolase</keyword>
<dbReference type="GO" id="GO:0034432">
    <property type="term" value="F:bis(5'-adenosyl)-pentaphosphatase activity"/>
    <property type="evidence" value="ECO:0007669"/>
    <property type="project" value="TreeGrafter"/>
</dbReference>
<keyword evidence="6" id="KW-1185">Reference proteome</keyword>
<evidence type="ECO:0000256" key="1">
    <source>
        <dbReference type="ARBA" id="ARBA00001936"/>
    </source>
</evidence>
<dbReference type="Pfam" id="PF00293">
    <property type="entry name" value="NUDIX"/>
    <property type="match status" value="1"/>
</dbReference>
<comment type="similarity">
    <text evidence="3">Belongs to the Nudix hydrolase family.</text>
</comment>
<dbReference type="HAMAP" id="MF_00298">
    <property type="entry name" value="Nudix_RppH"/>
    <property type="match status" value="1"/>
</dbReference>
<dbReference type="AlphaFoldDB" id="A0AAW1QXZ0"/>
<dbReference type="PROSITE" id="PS51462">
    <property type="entry name" value="NUDIX"/>
    <property type="match status" value="1"/>
</dbReference>
<proteinExistence type="inferred from homology"/>
<dbReference type="InterPro" id="IPR000086">
    <property type="entry name" value="NUDIX_hydrolase_dom"/>
</dbReference>
<dbReference type="GO" id="GO:0008893">
    <property type="term" value="F:guanosine-3',5'-bis(diphosphate) 3'-diphosphatase activity"/>
    <property type="evidence" value="ECO:0007669"/>
    <property type="project" value="TreeGrafter"/>
</dbReference>
<dbReference type="PANTHER" id="PTHR11839:SF22">
    <property type="entry name" value="NUDIX HYDROLASE 26, CHLOROPLASTIC"/>
    <property type="match status" value="1"/>
</dbReference>
<dbReference type="PRINTS" id="PR00502">
    <property type="entry name" value="NUDIXFAMILY"/>
</dbReference>
<reference evidence="5 6" key="1">
    <citation type="journal article" date="2024" name="Nat. Commun.">
        <title>Phylogenomics reveals the evolutionary origins of lichenization in chlorophyte algae.</title>
        <authorList>
            <person name="Puginier C."/>
            <person name="Libourel C."/>
            <person name="Otte J."/>
            <person name="Skaloud P."/>
            <person name="Haon M."/>
            <person name="Grisel S."/>
            <person name="Petersen M."/>
            <person name="Berrin J.G."/>
            <person name="Delaux P.M."/>
            <person name="Dal Grande F."/>
            <person name="Keller J."/>
        </authorList>
    </citation>
    <scope>NUCLEOTIDE SEQUENCE [LARGE SCALE GENOMIC DNA]</scope>
    <source>
        <strain evidence="5 6">SAG 2145</strain>
    </source>
</reference>